<dbReference type="Proteomes" id="UP000827892">
    <property type="component" value="Chromosome IV"/>
</dbReference>
<dbReference type="AlphaFoldDB" id="A0AAE9ACU9"/>
<feature type="compositionally biased region" description="Basic residues" evidence="1">
    <location>
        <begin position="46"/>
        <end position="56"/>
    </location>
</feature>
<keyword evidence="6" id="KW-1185">Reference proteome</keyword>
<gene>
    <name evidence="3" type="ORF">L3Y34_004757</name>
    <name evidence="4" type="ORF">L5515_011856</name>
</gene>
<name>A0AAE9ACU9_CAEBR</name>
<evidence type="ECO:0000313" key="5">
    <source>
        <dbReference type="Proteomes" id="UP000827892"/>
    </source>
</evidence>
<organism evidence="3 5">
    <name type="scientific">Caenorhabditis briggsae</name>
    <dbReference type="NCBI Taxonomy" id="6238"/>
    <lineage>
        <taxon>Eukaryota</taxon>
        <taxon>Metazoa</taxon>
        <taxon>Ecdysozoa</taxon>
        <taxon>Nematoda</taxon>
        <taxon>Chromadorea</taxon>
        <taxon>Rhabditida</taxon>
        <taxon>Rhabditina</taxon>
        <taxon>Rhabditomorpha</taxon>
        <taxon>Rhabditoidea</taxon>
        <taxon>Rhabditidae</taxon>
        <taxon>Peloderinae</taxon>
        <taxon>Caenorhabditis</taxon>
    </lineage>
</organism>
<dbReference type="Proteomes" id="UP000829354">
    <property type="component" value="Chromosome IV"/>
</dbReference>
<feature type="compositionally biased region" description="Basic and acidic residues" evidence="1">
    <location>
        <begin position="77"/>
        <end position="100"/>
    </location>
</feature>
<accession>A0AAE9ACU9</accession>
<evidence type="ECO:0000313" key="3">
    <source>
        <dbReference type="EMBL" id="ULT96366.1"/>
    </source>
</evidence>
<dbReference type="EMBL" id="CP092623">
    <property type="protein sequence ID" value="UMM29553.1"/>
    <property type="molecule type" value="Genomic_DNA"/>
</dbReference>
<reference evidence="3 5" key="2">
    <citation type="submission" date="2022-05" db="EMBL/GenBank/DDBJ databases">
        <title>Chromosome-level reference genomes for two strains of Caenorhabditis briggsae: an improved platform for comparative genomics.</title>
        <authorList>
            <person name="Stevens L."/>
            <person name="Andersen E.C."/>
        </authorList>
    </citation>
    <scope>NUCLEOTIDE SEQUENCE [LARGE SCALE GENOMIC DNA]</scope>
    <source>
        <strain evidence="3">QX1410_ONT</strain>
        <tissue evidence="3">Whole-organism</tissue>
    </source>
</reference>
<feature type="region of interest" description="Disordered" evidence="1">
    <location>
        <begin position="33"/>
        <end position="133"/>
    </location>
</feature>
<evidence type="ECO:0000313" key="4">
    <source>
        <dbReference type="EMBL" id="UMM29553.1"/>
    </source>
</evidence>
<feature type="compositionally biased region" description="Basic and acidic residues" evidence="1">
    <location>
        <begin position="107"/>
        <end position="122"/>
    </location>
</feature>
<protein>
    <submittedName>
        <fullName evidence="3">Uncharacterized protein</fullName>
    </submittedName>
</protein>
<keyword evidence="2" id="KW-0732">Signal</keyword>
<evidence type="ECO:0000256" key="1">
    <source>
        <dbReference type="SAM" id="MobiDB-lite"/>
    </source>
</evidence>
<feature type="compositionally biased region" description="Basic residues" evidence="1">
    <location>
        <begin position="123"/>
        <end position="133"/>
    </location>
</feature>
<feature type="chain" id="PRO_5044706645" evidence="2">
    <location>
        <begin position="30"/>
        <end position="133"/>
    </location>
</feature>
<dbReference type="EMBL" id="CP090894">
    <property type="protein sequence ID" value="ULT96366.1"/>
    <property type="molecule type" value="Genomic_DNA"/>
</dbReference>
<evidence type="ECO:0000256" key="2">
    <source>
        <dbReference type="SAM" id="SignalP"/>
    </source>
</evidence>
<feature type="signal peptide" evidence="2">
    <location>
        <begin position="1"/>
        <end position="29"/>
    </location>
</feature>
<sequence>MYSTIVSLSFQLTLLMVLSVMFLLCGTNSQTKQATTNNKSKISVAKTKKSKKKSKKVKEEGETSQKSYPAFVMPTKSEMKRIKSAEGKKKGTKDGFYQEKSDEDDTLEKVESLHLEMSDKTRRAAKKKAKKNV</sequence>
<reference evidence="4 6" key="1">
    <citation type="submission" date="2022-04" db="EMBL/GenBank/DDBJ databases">
        <title>Chromosome-level reference genomes for two strains of Caenorhabditis briggsae: an improved platform for comparative genomics.</title>
        <authorList>
            <person name="Stevens L."/>
            <person name="Andersen E."/>
        </authorList>
    </citation>
    <scope>NUCLEOTIDE SEQUENCE [LARGE SCALE GENOMIC DNA]</scope>
    <source>
        <strain evidence="4">VX34</strain>
        <tissue evidence="4">Whole-organism</tissue>
    </source>
</reference>
<evidence type="ECO:0000313" key="6">
    <source>
        <dbReference type="Proteomes" id="UP000829354"/>
    </source>
</evidence>
<proteinExistence type="predicted"/>